<keyword evidence="1" id="KW-0472">Membrane</keyword>
<dbReference type="PANTHER" id="PTHR36834:SF1">
    <property type="entry name" value="INTEGRAL MEMBRANE PROTEIN"/>
    <property type="match status" value="1"/>
</dbReference>
<accession>A0ABV1DWS5</accession>
<feature type="transmembrane region" description="Helical" evidence="1">
    <location>
        <begin position="15"/>
        <end position="38"/>
    </location>
</feature>
<feature type="transmembrane region" description="Helical" evidence="1">
    <location>
        <begin position="174"/>
        <end position="195"/>
    </location>
</feature>
<comment type="caution">
    <text evidence="3">The sequence shown here is derived from an EMBL/GenBank/DDBJ whole genome shotgun (WGS) entry which is preliminary data.</text>
</comment>
<dbReference type="RefSeq" id="WP_349217767.1">
    <property type="nucleotide sequence ID" value="NZ_JBBMFD010000001.1"/>
</dbReference>
<organism evidence="3 4">
    <name type="scientific">Solibaculum intestinale</name>
    <dbReference type="NCBI Taxonomy" id="3133165"/>
    <lineage>
        <taxon>Bacteria</taxon>
        <taxon>Bacillati</taxon>
        <taxon>Bacillota</taxon>
        <taxon>Clostridia</taxon>
        <taxon>Eubacteriales</taxon>
        <taxon>Oscillospiraceae</taxon>
        <taxon>Solibaculum</taxon>
    </lineage>
</organism>
<feature type="transmembrane region" description="Helical" evidence="1">
    <location>
        <begin position="50"/>
        <end position="73"/>
    </location>
</feature>
<protein>
    <submittedName>
        <fullName evidence="3">VanZ family protein</fullName>
    </submittedName>
</protein>
<dbReference type="Proteomes" id="UP001489509">
    <property type="component" value="Unassembled WGS sequence"/>
</dbReference>
<dbReference type="EMBL" id="JBBMFD010000001">
    <property type="protein sequence ID" value="MEQ2439509.1"/>
    <property type="molecule type" value="Genomic_DNA"/>
</dbReference>
<evidence type="ECO:0000313" key="4">
    <source>
        <dbReference type="Proteomes" id="UP001489509"/>
    </source>
</evidence>
<sequence length="217" mass="24366">MNFTTPLGSVANGTFLYVSEADAMIVGFAAYLICYFVCFRRKRLFENVCLALLFVYTSLVLSMTQTILFPWAIQVSAQATAEHLQNIQWVPFASVSRVLHYCFVHNDYYSFFKLVVGNFVALMPLGILVPLLRKQLRLPSVSLMALLASVALEGLQLLTNILGGRVRAVELDDVILNAAGCIVAYLVLAGCRRLFVIEPVKRASAKRRKRRRSKARR</sequence>
<dbReference type="InterPro" id="IPR006976">
    <property type="entry name" value="VanZ-like"/>
</dbReference>
<keyword evidence="4" id="KW-1185">Reference proteome</keyword>
<evidence type="ECO:0000259" key="2">
    <source>
        <dbReference type="Pfam" id="PF04892"/>
    </source>
</evidence>
<feature type="transmembrane region" description="Helical" evidence="1">
    <location>
        <begin position="141"/>
        <end position="162"/>
    </location>
</feature>
<proteinExistence type="predicted"/>
<evidence type="ECO:0000313" key="3">
    <source>
        <dbReference type="EMBL" id="MEQ2439509.1"/>
    </source>
</evidence>
<gene>
    <name evidence="3" type="ORF">WMO26_01560</name>
</gene>
<dbReference type="Pfam" id="PF04892">
    <property type="entry name" value="VanZ"/>
    <property type="match status" value="1"/>
</dbReference>
<keyword evidence="1" id="KW-1133">Transmembrane helix</keyword>
<evidence type="ECO:0000256" key="1">
    <source>
        <dbReference type="SAM" id="Phobius"/>
    </source>
</evidence>
<reference evidence="3 4" key="1">
    <citation type="submission" date="2024-03" db="EMBL/GenBank/DDBJ databases">
        <title>Human intestinal bacterial collection.</title>
        <authorList>
            <person name="Pauvert C."/>
            <person name="Hitch T.C.A."/>
            <person name="Clavel T."/>
        </authorList>
    </citation>
    <scope>NUCLEOTIDE SEQUENCE [LARGE SCALE GENOMIC DNA]</scope>
    <source>
        <strain evidence="3 4">CLA-JM-H44</strain>
    </source>
</reference>
<dbReference type="PANTHER" id="PTHR36834">
    <property type="entry name" value="MEMBRANE PROTEIN-RELATED"/>
    <property type="match status" value="1"/>
</dbReference>
<keyword evidence="1" id="KW-0812">Transmembrane</keyword>
<dbReference type="InterPro" id="IPR053150">
    <property type="entry name" value="Teicoplanin_resist-assoc"/>
</dbReference>
<feature type="domain" description="VanZ-like" evidence="2">
    <location>
        <begin position="60"/>
        <end position="188"/>
    </location>
</feature>
<name>A0ABV1DWS5_9FIRM</name>
<feature type="transmembrane region" description="Helical" evidence="1">
    <location>
        <begin position="108"/>
        <end position="129"/>
    </location>
</feature>